<dbReference type="EMBL" id="QSOF01000017">
    <property type="protein sequence ID" value="RGI74811.1"/>
    <property type="molecule type" value="Genomic_DNA"/>
</dbReference>
<reference evidence="2 4" key="2">
    <citation type="submission" date="2018-08" db="EMBL/GenBank/DDBJ databases">
        <title>A genome reference for cultivated species of the human gut microbiota.</title>
        <authorList>
            <person name="Zou Y."/>
            <person name="Xue W."/>
            <person name="Luo G."/>
        </authorList>
    </citation>
    <scope>NUCLEOTIDE SEQUENCE [LARGE SCALE GENOMIC DNA]</scope>
    <source>
        <strain evidence="2 4">TM10-17</strain>
    </source>
</reference>
<accession>A0A174PE78</accession>
<dbReference type="AlphaFoldDB" id="A0A174PE78"/>
<evidence type="ECO:0000313" key="3">
    <source>
        <dbReference type="Proteomes" id="UP000095766"/>
    </source>
</evidence>
<name>A0A174PE78_BACUN</name>
<dbReference type="EMBL" id="CZAO01000008">
    <property type="protein sequence ID" value="CUP57851.1"/>
    <property type="molecule type" value="Genomic_DNA"/>
</dbReference>
<evidence type="ECO:0000313" key="1">
    <source>
        <dbReference type="EMBL" id="CUP57851.1"/>
    </source>
</evidence>
<evidence type="ECO:0000313" key="4">
    <source>
        <dbReference type="Proteomes" id="UP000263754"/>
    </source>
</evidence>
<gene>
    <name evidence="2" type="ORF">DXD90_12640</name>
    <name evidence="1" type="ORF">ERS852510_01848</name>
</gene>
<proteinExistence type="predicted"/>
<dbReference type="Proteomes" id="UP000095766">
    <property type="component" value="Unassembled WGS sequence"/>
</dbReference>
<reference evidence="1 3" key="1">
    <citation type="submission" date="2015-09" db="EMBL/GenBank/DDBJ databases">
        <authorList>
            <consortium name="Pathogen Informatics"/>
        </authorList>
    </citation>
    <scope>NUCLEOTIDE SEQUENCE [LARGE SCALE GENOMIC DNA]</scope>
    <source>
        <strain evidence="1 3">2789STDY5834898</strain>
    </source>
</reference>
<sequence>MAMNMLFVSSSYFLRNIPVAILNKREIIKLKMQRYKDVKVYLYSFVLPDYMSDEYVSEQLDALASHQLFPYFIVSIANTTICNPRLVANTMNGIVHVVLCFEHESKTTNN</sequence>
<evidence type="ECO:0000313" key="2">
    <source>
        <dbReference type="EMBL" id="RGI74811.1"/>
    </source>
</evidence>
<organism evidence="1 3">
    <name type="scientific">Bacteroides uniformis</name>
    <dbReference type="NCBI Taxonomy" id="820"/>
    <lineage>
        <taxon>Bacteria</taxon>
        <taxon>Pseudomonadati</taxon>
        <taxon>Bacteroidota</taxon>
        <taxon>Bacteroidia</taxon>
        <taxon>Bacteroidales</taxon>
        <taxon>Bacteroidaceae</taxon>
        <taxon>Bacteroides</taxon>
    </lineage>
</organism>
<protein>
    <submittedName>
        <fullName evidence="1">Uncharacterized protein</fullName>
    </submittedName>
</protein>
<dbReference type="Proteomes" id="UP000263754">
    <property type="component" value="Unassembled WGS sequence"/>
</dbReference>